<dbReference type="SUPFAM" id="SSF51735">
    <property type="entry name" value="NAD(P)-binding Rossmann-fold domains"/>
    <property type="match status" value="1"/>
</dbReference>
<dbReference type="PANTHER" id="PTHR45458">
    <property type="entry name" value="SHORT-CHAIN DEHYDROGENASE/REDUCTASE SDR"/>
    <property type="match status" value="1"/>
</dbReference>
<dbReference type="InterPro" id="IPR002347">
    <property type="entry name" value="SDR_fam"/>
</dbReference>
<evidence type="ECO:0000313" key="1">
    <source>
        <dbReference type="EMBL" id="KAG1779522.1"/>
    </source>
</evidence>
<dbReference type="Proteomes" id="UP000714275">
    <property type="component" value="Unassembled WGS sequence"/>
</dbReference>
<dbReference type="PANTHER" id="PTHR45458:SF3">
    <property type="entry name" value="CHAIN DEHYDROGENASE (ATSC), PUTATIVE-RELATED"/>
    <property type="match status" value="1"/>
</dbReference>
<sequence length="264" mass="28897">MPSYAITGAARGIGFEFVNQLSADSRNTVFALVRSKATANKLTELGRRNIHIIEADITDNDALESAAKEVSSSTGGSLDFLINNAAFVESKRDGLTLDFYGPEDLLTKDLLDSFKVNVVGVIHTINYFLPLLKKGTAKKVVTLTSGLADIEVTMNAHFAACAPYSISKAAVNMVNAKYAAQFEEFVFLALSPGLVNTSTKDPNESDMEKFSAMTGKFREHYPNFEGPITPEASVRMQLEVINGTTLKDTGKFISHKRNKEKEWL</sequence>
<dbReference type="GO" id="GO:0016616">
    <property type="term" value="F:oxidoreductase activity, acting on the CH-OH group of donors, NAD or NADP as acceptor"/>
    <property type="evidence" value="ECO:0007669"/>
    <property type="project" value="TreeGrafter"/>
</dbReference>
<dbReference type="PRINTS" id="PR00081">
    <property type="entry name" value="GDHRDH"/>
</dbReference>
<keyword evidence="2" id="KW-1185">Reference proteome</keyword>
<name>A0A9P7D5A7_9AGAM</name>
<protein>
    <recommendedName>
        <fullName evidence="3">NAD(P)-binding protein</fullName>
    </recommendedName>
</protein>
<organism evidence="1 2">
    <name type="scientific">Suillus placidus</name>
    <dbReference type="NCBI Taxonomy" id="48579"/>
    <lineage>
        <taxon>Eukaryota</taxon>
        <taxon>Fungi</taxon>
        <taxon>Dikarya</taxon>
        <taxon>Basidiomycota</taxon>
        <taxon>Agaricomycotina</taxon>
        <taxon>Agaricomycetes</taxon>
        <taxon>Agaricomycetidae</taxon>
        <taxon>Boletales</taxon>
        <taxon>Suillineae</taxon>
        <taxon>Suillaceae</taxon>
        <taxon>Suillus</taxon>
    </lineage>
</organism>
<dbReference type="InterPro" id="IPR052184">
    <property type="entry name" value="SDR_enzymes"/>
</dbReference>
<dbReference type="CDD" id="cd05325">
    <property type="entry name" value="carb_red_sniffer_like_SDR_c"/>
    <property type="match status" value="1"/>
</dbReference>
<evidence type="ECO:0008006" key="3">
    <source>
        <dbReference type="Google" id="ProtNLM"/>
    </source>
</evidence>
<dbReference type="InterPro" id="IPR036291">
    <property type="entry name" value="NAD(P)-bd_dom_sf"/>
</dbReference>
<dbReference type="Gene3D" id="3.40.50.720">
    <property type="entry name" value="NAD(P)-binding Rossmann-like Domain"/>
    <property type="match status" value="1"/>
</dbReference>
<accession>A0A9P7D5A7</accession>
<dbReference type="Pfam" id="PF00106">
    <property type="entry name" value="adh_short"/>
    <property type="match status" value="1"/>
</dbReference>
<comment type="caution">
    <text evidence="1">The sequence shown here is derived from an EMBL/GenBank/DDBJ whole genome shotgun (WGS) entry which is preliminary data.</text>
</comment>
<dbReference type="AlphaFoldDB" id="A0A9P7D5A7"/>
<evidence type="ECO:0000313" key="2">
    <source>
        <dbReference type="Proteomes" id="UP000714275"/>
    </source>
</evidence>
<reference evidence="1" key="1">
    <citation type="journal article" date="2020" name="New Phytol.">
        <title>Comparative genomics reveals dynamic genome evolution in host specialist ectomycorrhizal fungi.</title>
        <authorList>
            <person name="Lofgren L.A."/>
            <person name="Nguyen N.H."/>
            <person name="Vilgalys R."/>
            <person name="Ruytinx J."/>
            <person name="Liao H.L."/>
            <person name="Branco S."/>
            <person name="Kuo A."/>
            <person name="LaButti K."/>
            <person name="Lipzen A."/>
            <person name="Andreopoulos W."/>
            <person name="Pangilinan J."/>
            <person name="Riley R."/>
            <person name="Hundley H."/>
            <person name="Na H."/>
            <person name="Barry K."/>
            <person name="Grigoriev I.V."/>
            <person name="Stajich J.E."/>
            <person name="Kennedy P.G."/>
        </authorList>
    </citation>
    <scope>NUCLEOTIDE SEQUENCE</scope>
    <source>
        <strain evidence="1">DOB743</strain>
    </source>
</reference>
<dbReference type="EMBL" id="JABBWD010000011">
    <property type="protein sequence ID" value="KAG1779522.1"/>
    <property type="molecule type" value="Genomic_DNA"/>
</dbReference>
<gene>
    <name evidence="1" type="ORF">EV702DRAFT_73257</name>
</gene>
<proteinExistence type="predicted"/>
<dbReference type="OrthoDB" id="9876299at2759"/>